<keyword evidence="2" id="KW-1185">Reference proteome</keyword>
<gene>
    <name evidence="1" type="ORF">PSYICH_LOCUS11850</name>
</gene>
<dbReference type="AlphaFoldDB" id="A0A9P0D5J9"/>
<sequence>MDMDLDLDDLDFGDRLKDFLEHKLLEMQINNAAIQQNINNRRDHVKVHQAEILTKYKSAFSVSFKWKKCFNKKYVICYELQNKHNTPLENVKPFLNWSSTKTSKTYETAIYDIAENNQVRECLKNCCQNITNDIIKSNSVHSKGYIFIVIDIPRYLENLEYTINGNILGNQEEKEVLVDLPSVQISAGDITNREICSISLSTGNIDNTLTTILTSVKTDLVFMFPLEWSISLDSTFEIHCLLTKVNIPNSCKKYFTANRVSPLFDDTLIALHNSKSETVVWTTVYSSSNDAFFSILHHLHQHVPGLIIIPAELYEHYEIKTCVTNESVSEVLERFQKSVNKEMELIESVTESEGSKNILTFRNTLSDLERDTDFIYLKICELNNCNKT</sequence>
<evidence type="ECO:0000313" key="2">
    <source>
        <dbReference type="Proteomes" id="UP001153636"/>
    </source>
</evidence>
<dbReference type="EMBL" id="OV651818">
    <property type="protein sequence ID" value="CAH1112229.1"/>
    <property type="molecule type" value="Genomic_DNA"/>
</dbReference>
<accession>A0A9P0D5J9</accession>
<dbReference type="OrthoDB" id="6783441at2759"/>
<reference evidence="1" key="1">
    <citation type="submission" date="2022-01" db="EMBL/GenBank/DDBJ databases">
        <authorList>
            <person name="King R."/>
        </authorList>
    </citation>
    <scope>NUCLEOTIDE SEQUENCE</scope>
</reference>
<proteinExistence type="predicted"/>
<evidence type="ECO:0000313" key="1">
    <source>
        <dbReference type="EMBL" id="CAH1112229.1"/>
    </source>
</evidence>
<protein>
    <submittedName>
        <fullName evidence="1">Uncharacterized protein</fullName>
    </submittedName>
</protein>
<dbReference type="Proteomes" id="UP001153636">
    <property type="component" value="Chromosome 6"/>
</dbReference>
<name>A0A9P0D5J9_9CUCU</name>
<organism evidence="1 2">
    <name type="scientific">Psylliodes chrysocephalus</name>
    <dbReference type="NCBI Taxonomy" id="3402493"/>
    <lineage>
        <taxon>Eukaryota</taxon>
        <taxon>Metazoa</taxon>
        <taxon>Ecdysozoa</taxon>
        <taxon>Arthropoda</taxon>
        <taxon>Hexapoda</taxon>
        <taxon>Insecta</taxon>
        <taxon>Pterygota</taxon>
        <taxon>Neoptera</taxon>
        <taxon>Endopterygota</taxon>
        <taxon>Coleoptera</taxon>
        <taxon>Polyphaga</taxon>
        <taxon>Cucujiformia</taxon>
        <taxon>Chrysomeloidea</taxon>
        <taxon>Chrysomelidae</taxon>
        <taxon>Galerucinae</taxon>
        <taxon>Alticini</taxon>
        <taxon>Psylliodes</taxon>
    </lineage>
</organism>